<reference evidence="2" key="1">
    <citation type="submission" date="2019-08" db="EMBL/GenBank/DDBJ databases">
        <title>Limnoglobus roseus gen. nov., sp. nov., a novel freshwater planctomycete with a giant genome from the family Gemmataceae.</title>
        <authorList>
            <person name="Kulichevskaya I.S."/>
            <person name="Naumoff D.G."/>
            <person name="Miroshnikov K."/>
            <person name="Ivanova A."/>
            <person name="Philippov D.A."/>
            <person name="Hakobyan A."/>
            <person name="Rijpstra I.C."/>
            <person name="Sinninghe Damste J.S."/>
            <person name="Liesack W."/>
            <person name="Dedysh S.N."/>
        </authorList>
    </citation>
    <scope>NUCLEOTIDE SEQUENCE [LARGE SCALE GENOMIC DNA]</scope>
    <source>
        <strain evidence="2">PX52</strain>
    </source>
</reference>
<name>A0A5C1A7C5_9BACT</name>
<dbReference type="Proteomes" id="UP000324974">
    <property type="component" value="Chromosome"/>
</dbReference>
<evidence type="ECO:0000313" key="2">
    <source>
        <dbReference type="Proteomes" id="UP000324974"/>
    </source>
</evidence>
<dbReference type="EMBL" id="CP042425">
    <property type="protein sequence ID" value="QEL15131.1"/>
    <property type="molecule type" value="Genomic_DNA"/>
</dbReference>
<sequence length="616" mass="67727">MTGHLIPMSLTDCGSFASEAEICGAVIHEGDAEYPKLVAGLQKALESESTRPIAISVAFSQSIPLSAASLPETLDVEVVSDLIREWRRDTRDPASELPKPIGLSDTQLIQLLCRSPSQVKRFSQYTSQATTLLPKHLIALRSDHGDVTDGSPEMSRLPLAPYALRPAPMIVADSRDSGRATGPYSDYLYSLAVAVVDPANPVKDAAARTAEASLPKPVAAHYSADTFLGPDYTHFVSVPEWQRFKSELAAFLTNADERKRTYQFLADSRHRVGGVYPPWVLMLFNPASWDMCSQCKLVTEETVNTLRTMPVHALLSIPSTPPRLLMGVVGSELEGFDHPRRLTTLVHTACSVAEKFGPNCVGSVPHSLLARSVRYAVREFDFDPNNLNAALAWHPNLHKSWHALGFSLLADLSTCPTPLLVEAWQRTSRQDMMWMRPFTVPSSPPSLQRITELAALVVATPTPSNLLLFAYMNNQLPRVRTAFTPTLVDLILDLLCSDEVLSDDAVALLIRSSLTAPLTCRTLTVLCSERGIPRLADRSGIVSESIYSRLEALLDDDPSRSDPWLRSMLEHLVVRRASIPIRLASMAVNLLVSITLSASAPLQDRQWQLNRAVDLS</sequence>
<dbReference type="AlphaFoldDB" id="A0A5C1A7C5"/>
<evidence type="ECO:0000313" key="1">
    <source>
        <dbReference type="EMBL" id="QEL15131.1"/>
    </source>
</evidence>
<accession>A0A5C1A7C5</accession>
<keyword evidence="2" id="KW-1185">Reference proteome</keyword>
<protein>
    <submittedName>
        <fullName evidence="1">Uncharacterized protein</fullName>
    </submittedName>
</protein>
<gene>
    <name evidence="1" type="ORF">PX52LOC_02040</name>
</gene>
<organism evidence="1 2">
    <name type="scientific">Limnoglobus roseus</name>
    <dbReference type="NCBI Taxonomy" id="2598579"/>
    <lineage>
        <taxon>Bacteria</taxon>
        <taxon>Pseudomonadati</taxon>
        <taxon>Planctomycetota</taxon>
        <taxon>Planctomycetia</taxon>
        <taxon>Gemmatales</taxon>
        <taxon>Gemmataceae</taxon>
        <taxon>Limnoglobus</taxon>
    </lineage>
</organism>
<proteinExistence type="predicted"/>
<dbReference type="KEGG" id="lrs:PX52LOC_02040"/>